<reference evidence="1 2" key="1">
    <citation type="journal article" date="2011" name="J. Bacteriol.">
        <title>Draft genome sequence of the marine bacterium Streptomyces griseoaurantiacus M045, which produces novel manumycin-type antibiotics with a pABA core component.</title>
        <authorList>
            <person name="Li F."/>
            <person name="Jiang P."/>
            <person name="Zheng H."/>
            <person name="Wang S."/>
            <person name="Zhao G."/>
            <person name="Qin S."/>
            <person name="Liu Z."/>
        </authorList>
    </citation>
    <scope>NUCLEOTIDE SEQUENCE [LARGE SCALE GENOMIC DNA]</scope>
    <source>
        <strain evidence="1 2">M045</strain>
    </source>
</reference>
<sequence length="41" mass="4290">MSRVRTGAREPAAHGVAGVQWVTNDDAQRSTTYVGLATCVG</sequence>
<protein>
    <submittedName>
        <fullName evidence="1">Uncharacterized protein</fullName>
    </submittedName>
</protein>
<organism evidence="1 2">
    <name type="scientific">Streptomyces griseoaurantiacus M045</name>
    <dbReference type="NCBI Taxonomy" id="996637"/>
    <lineage>
        <taxon>Bacteria</taxon>
        <taxon>Bacillati</taxon>
        <taxon>Actinomycetota</taxon>
        <taxon>Actinomycetes</taxon>
        <taxon>Kitasatosporales</taxon>
        <taxon>Streptomycetaceae</taxon>
        <taxon>Streptomyces</taxon>
        <taxon>Streptomyces aurantiacus group</taxon>
    </lineage>
</organism>
<dbReference type="EMBL" id="AEYX01000027">
    <property type="protein sequence ID" value="EGG47998.1"/>
    <property type="molecule type" value="Genomic_DNA"/>
</dbReference>
<dbReference type="AlphaFoldDB" id="F3NEL4"/>
<evidence type="ECO:0000313" key="1">
    <source>
        <dbReference type="EMBL" id="EGG47998.1"/>
    </source>
</evidence>
<evidence type="ECO:0000313" key="2">
    <source>
        <dbReference type="Proteomes" id="UP000003022"/>
    </source>
</evidence>
<name>F3NEL4_9ACTN</name>
<keyword evidence="2" id="KW-1185">Reference proteome</keyword>
<dbReference type="STRING" id="996637.SGM_1578"/>
<dbReference type="Proteomes" id="UP000003022">
    <property type="component" value="Unassembled WGS sequence"/>
</dbReference>
<proteinExistence type="predicted"/>
<accession>F3NEL4</accession>
<comment type="caution">
    <text evidence="1">The sequence shown here is derived from an EMBL/GenBank/DDBJ whole genome shotgun (WGS) entry which is preliminary data.</text>
</comment>
<gene>
    <name evidence="1" type="ORF">SGM_1578</name>
</gene>